<proteinExistence type="predicted"/>
<organism evidence="2 3">
    <name type="scientific">Clostridium punense</name>
    <dbReference type="NCBI Taxonomy" id="1054297"/>
    <lineage>
        <taxon>Bacteria</taxon>
        <taxon>Bacillati</taxon>
        <taxon>Bacillota</taxon>
        <taxon>Clostridia</taxon>
        <taxon>Eubacteriales</taxon>
        <taxon>Clostridiaceae</taxon>
        <taxon>Clostridium</taxon>
    </lineage>
</organism>
<keyword evidence="1" id="KW-0812">Transmembrane</keyword>
<dbReference type="RefSeq" id="WP_021282324.1">
    <property type="nucleotide sequence ID" value="NZ_JAGGLL010000063.1"/>
</dbReference>
<evidence type="ECO:0000313" key="3">
    <source>
        <dbReference type="Proteomes" id="UP001519308"/>
    </source>
</evidence>
<keyword evidence="1" id="KW-0472">Membrane</keyword>
<comment type="caution">
    <text evidence="2">The sequence shown here is derived from an EMBL/GenBank/DDBJ whole genome shotgun (WGS) entry which is preliminary data.</text>
</comment>
<name>A0ABS4K998_9CLOT</name>
<keyword evidence="1" id="KW-1133">Transmembrane helix</keyword>
<gene>
    <name evidence="2" type="ORF">J2Z44_004218</name>
</gene>
<sequence length="197" mass="22548">MKKFITSIIVIIFIIFLGVITFLKNSPRKTEGMEALKYEQLATLPIEETYDYEEILKDMELNELATTEMVDNFKTQHETNTKLTSTNSTGTIRYIKLAMNSHRFTKGFNKYELTPIFYVGLNYTSDTQPNKIISIAKPYISTTGAAKCVFDGSIFYKLENGHSFYYGISGAIYIKTKTFVKNIDFDGRYFSDSLNAD</sequence>
<feature type="transmembrane region" description="Helical" evidence="1">
    <location>
        <begin position="6"/>
        <end position="23"/>
    </location>
</feature>
<dbReference type="EMBL" id="JAGGLL010000063">
    <property type="protein sequence ID" value="MBP2024350.1"/>
    <property type="molecule type" value="Genomic_DNA"/>
</dbReference>
<protein>
    <submittedName>
        <fullName evidence="2">Uncharacterized protein YxeA</fullName>
    </submittedName>
</protein>
<accession>A0ABS4K998</accession>
<dbReference type="Proteomes" id="UP001519308">
    <property type="component" value="Unassembled WGS sequence"/>
</dbReference>
<keyword evidence="3" id="KW-1185">Reference proteome</keyword>
<reference evidence="2 3" key="1">
    <citation type="submission" date="2021-03" db="EMBL/GenBank/DDBJ databases">
        <title>Genomic Encyclopedia of Type Strains, Phase IV (KMG-IV): sequencing the most valuable type-strain genomes for metagenomic binning, comparative biology and taxonomic classification.</title>
        <authorList>
            <person name="Goeker M."/>
        </authorList>
    </citation>
    <scope>NUCLEOTIDE SEQUENCE [LARGE SCALE GENOMIC DNA]</scope>
    <source>
        <strain evidence="2 3">DSM 28650</strain>
    </source>
</reference>
<evidence type="ECO:0000313" key="2">
    <source>
        <dbReference type="EMBL" id="MBP2024350.1"/>
    </source>
</evidence>
<evidence type="ECO:0000256" key="1">
    <source>
        <dbReference type="SAM" id="Phobius"/>
    </source>
</evidence>